<proteinExistence type="predicted"/>
<dbReference type="EMBL" id="MLQQ01000044">
    <property type="protein sequence ID" value="OIJ09395.1"/>
    <property type="molecule type" value="Genomic_DNA"/>
</dbReference>
<reference evidence="1 2" key="1">
    <citation type="submission" date="2016-10" db="EMBL/GenBank/DDBJ databases">
        <title>Draft genome sequences of four alkaliphilic bacteria belonging to the Anaerobacillus genus.</title>
        <authorList>
            <person name="Bassil N.M."/>
            <person name="Lloyd J.R."/>
        </authorList>
    </citation>
    <scope>NUCLEOTIDE SEQUENCE [LARGE SCALE GENOMIC DNA]</scope>
    <source>
        <strain evidence="1 2">DSM 15340</strain>
    </source>
</reference>
<organism evidence="1 2">
    <name type="scientific">Anaerobacillus arseniciselenatis</name>
    <dbReference type="NCBI Taxonomy" id="85682"/>
    <lineage>
        <taxon>Bacteria</taxon>
        <taxon>Bacillati</taxon>
        <taxon>Bacillota</taxon>
        <taxon>Bacilli</taxon>
        <taxon>Bacillales</taxon>
        <taxon>Bacillaceae</taxon>
        <taxon>Anaerobacillus</taxon>
    </lineage>
</organism>
<gene>
    <name evidence="1" type="ORF">BKP35_16185</name>
</gene>
<protein>
    <submittedName>
        <fullName evidence="1">Uncharacterized protein</fullName>
    </submittedName>
</protein>
<keyword evidence="2" id="KW-1185">Reference proteome</keyword>
<name>A0A1S2LCZ1_9BACI</name>
<evidence type="ECO:0000313" key="1">
    <source>
        <dbReference type="EMBL" id="OIJ09395.1"/>
    </source>
</evidence>
<comment type="caution">
    <text evidence="1">The sequence shown here is derived from an EMBL/GenBank/DDBJ whole genome shotgun (WGS) entry which is preliminary data.</text>
</comment>
<evidence type="ECO:0000313" key="2">
    <source>
        <dbReference type="Proteomes" id="UP000180098"/>
    </source>
</evidence>
<dbReference type="Proteomes" id="UP000180098">
    <property type="component" value="Unassembled WGS sequence"/>
</dbReference>
<sequence length="93" mass="11096">MWDKKYRFSLITNESEEMNKEWVTENFKPSIQKVELEAMDSIEAAIDIFKEKCKKFSNEDWDWECNERGTYGEIRFGNDVDGLGLVYEIELIE</sequence>
<dbReference type="AlphaFoldDB" id="A0A1S2LCZ1"/>
<accession>A0A1S2LCZ1</accession>